<name>A0A6A5BQM5_NAEFO</name>
<evidence type="ECO:0000259" key="2">
    <source>
        <dbReference type="Pfam" id="PF04577"/>
    </source>
</evidence>
<feature type="compositionally biased region" description="Polar residues" evidence="1">
    <location>
        <begin position="61"/>
        <end position="76"/>
    </location>
</feature>
<evidence type="ECO:0000313" key="4">
    <source>
        <dbReference type="Proteomes" id="UP000444721"/>
    </source>
</evidence>
<evidence type="ECO:0000256" key="1">
    <source>
        <dbReference type="SAM" id="MobiDB-lite"/>
    </source>
</evidence>
<dbReference type="GO" id="GO:0016757">
    <property type="term" value="F:glycosyltransferase activity"/>
    <property type="evidence" value="ECO:0007669"/>
    <property type="project" value="InterPro"/>
</dbReference>
<reference evidence="3 4" key="1">
    <citation type="journal article" date="2019" name="Sci. Rep.">
        <title>Nanopore sequencing improves the draft genome of the human pathogenic amoeba Naegleria fowleri.</title>
        <authorList>
            <person name="Liechti N."/>
            <person name="Schurch N."/>
            <person name="Bruggmann R."/>
            <person name="Wittwer M."/>
        </authorList>
    </citation>
    <scope>NUCLEOTIDE SEQUENCE [LARGE SCALE GENOMIC DNA]</scope>
    <source>
        <strain evidence="3 4">ATCC 30894</strain>
    </source>
</reference>
<feature type="region of interest" description="Disordered" evidence="1">
    <location>
        <begin position="61"/>
        <end position="81"/>
    </location>
</feature>
<dbReference type="Proteomes" id="UP000444721">
    <property type="component" value="Unassembled WGS sequence"/>
</dbReference>
<protein>
    <recommendedName>
        <fullName evidence="2">Glycosyltransferase 61 catalytic domain-containing protein</fullName>
    </recommendedName>
</protein>
<dbReference type="VEuPathDB" id="AmoebaDB:FDP41_004825"/>
<dbReference type="AlphaFoldDB" id="A0A6A5BQM5"/>
<gene>
    <name evidence="3" type="ORF">FDP41_004825</name>
</gene>
<keyword evidence="4" id="KW-1185">Reference proteome</keyword>
<dbReference type="VEuPathDB" id="AmoebaDB:NF0096890"/>
<dbReference type="EMBL" id="VFQX01000041">
    <property type="protein sequence ID" value="KAF0976150.1"/>
    <property type="molecule type" value="Genomic_DNA"/>
</dbReference>
<comment type="caution">
    <text evidence="3">The sequence shown here is derived from an EMBL/GenBank/DDBJ whole genome shotgun (WGS) entry which is preliminary data.</text>
</comment>
<dbReference type="VEuPathDB" id="AmoebaDB:NF0096900"/>
<accession>A0A6A5BQM5</accession>
<dbReference type="InterPro" id="IPR049625">
    <property type="entry name" value="Glyco_transf_61_cat"/>
</dbReference>
<dbReference type="VEuPathDB" id="AmoebaDB:NfTy_085570"/>
<dbReference type="OrthoDB" id="2102136at2759"/>
<organism evidence="3 4">
    <name type="scientific">Naegleria fowleri</name>
    <name type="common">Brain eating amoeba</name>
    <dbReference type="NCBI Taxonomy" id="5763"/>
    <lineage>
        <taxon>Eukaryota</taxon>
        <taxon>Discoba</taxon>
        <taxon>Heterolobosea</taxon>
        <taxon>Tetramitia</taxon>
        <taxon>Eutetramitia</taxon>
        <taxon>Vahlkampfiidae</taxon>
        <taxon>Naegleria</taxon>
    </lineage>
</organism>
<dbReference type="RefSeq" id="XP_044560863.1">
    <property type="nucleotide sequence ID" value="XM_044708282.1"/>
</dbReference>
<dbReference type="GeneID" id="68112043"/>
<sequence>MSLSFNTKAFVVAVMFLLALLEVGIIMNLRGVFRREENDDDAFKTSHPYWNIPSSLTGSSSAETLHLSESQQQPSHSSRKDGLNSLIQLRSEQQQPYSNKKLTECPLDEPLKVAFNHKFPESYFTNHFSQESQWKDSRSARVFSRLRIPQEMSIFREFILSREDMDYYRTVSEPAKLSAWTEEIFCREPTRPYLKELTDKCRVGAKRSFKEGGYCTKPNQKAWILEINCAWVDENSFHQDIYWATWTDSGEIVQSQLERKMVPKVKSSSRVRFFDSLASPGYSVYPGAPGHFPVEILPRLVRMYNEIPKQVPLIWPSNPLAKKFYQLMKDLEVIDGTRPLVETQLGTVMRARKLYLFHADDDNFPHLNIAEFLNLNQMLIQSLEKRFGKPPITAHKVITIIHRLGAGSRVVRNHKDILKRVQEVFSKDHTVQDYIIDQEQSQQMILVAKKFFESDIILSPHGASLGNIIFCRPHVTAIVEFTWDNNSDMFLPADYMCFSRNLKLRYSTVAGKGRHSSMLEIPPDDVIHAIRDHLEHLPKSSSSL</sequence>
<feature type="domain" description="Glycosyltransferase 61 catalytic" evidence="2">
    <location>
        <begin position="290"/>
        <end position="477"/>
    </location>
</feature>
<dbReference type="Pfam" id="PF04577">
    <property type="entry name" value="Glyco_transf_61"/>
    <property type="match status" value="1"/>
</dbReference>
<proteinExistence type="predicted"/>
<evidence type="ECO:0000313" key="3">
    <source>
        <dbReference type="EMBL" id="KAF0976150.1"/>
    </source>
</evidence>